<dbReference type="CDD" id="cd01171">
    <property type="entry name" value="YXKO-related"/>
    <property type="match status" value="1"/>
</dbReference>
<reference evidence="8" key="1">
    <citation type="submission" date="2021-11" db="EMBL/GenBank/DDBJ databases">
        <title>A Novel Adlercreutzia Species, isolated from a Allomyrina dichotoma larva feces.</title>
        <authorList>
            <person name="Suh M.K."/>
        </authorList>
    </citation>
    <scope>NUCLEOTIDE SEQUENCE</scope>
    <source>
        <strain evidence="8">JBNU-10</strain>
    </source>
</reference>
<dbReference type="PANTHER" id="PTHR12592:SF0">
    <property type="entry name" value="ATP-DEPENDENT (S)-NAD(P)H-HYDRATE DEHYDRATASE"/>
    <property type="match status" value="1"/>
</dbReference>
<dbReference type="Proteomes" id="UP001430755">
    <property type="component" value="Unassembled WGS sequence"/>
</dbReference>
<comment type="caution">
    <text evidence="8">The sequence shown here is derived from an EMBL/GenBank/DDBJ whole genome shotgun (WGS) entry which is preliminary data.</text>
</comment>
<keyword evidence="3 6" id="KW-0521">NADP</keyword>
<comment type="cofactor">
    <cofactor evidence="6">
        <name>Mg(2+)</name>
        <dbReference type="ChEBI" id="CHEBI:18420"/>
    </cofactor>
</comment>
<dbReference type="InterPro" id="IPR017953">
    <property type="entry name" value="Carbohydrate_kinase_pred_CS"/>
</dbReference>
<feature type="binding site" evidence="6">
    <location>
        <position position="45"/>
    </location>
    <ligand>
        <name>(6S)-NADPHX</name>
        <dbReference type="ChEBI" id="CHEBI:64076"/>
    </ligand>
</feature>
<dbReference type="InterPro" id="IPR029056">
    <property type="entry name" value="Ribokinase-like"/>
</dbReference>
<keyword evidence="1 6" id="KW-0547">Nucleotide-binding</keyword>
<dbReference type="HAMAP" id="MF_01965">
    <property type="entry name" value="NADHX_dehydratase"/>
    <property type="match status" value="1"/>
</dbReference>
<feature type="domain" description="YjeF C-terminal" evidence="7">
    <location>
        <begin position="10"/>
        <end position="293"/>
    </location>
</feature>
<keyword evidence="4 6" id="KW-0520">NAD</keyword>
<dbReference type="EC" id="4.2.1.136" evidence="6"/>
<evidence type="ECO:0000259" key="7">
    <source>
        <dbReference type="PROSITE" id="PS51383"/>
    </source>
</evidence>
<proteinExistence type="inferred from homology"/>
<keyword evidence="5 6" id="KW-0456">Lyase</keyword>
<evidence type="ECO:0000256" key="5">
    <source>
        <dbReference type="ARBA" id="ARBA00023239"/>
    </source>
</evidence>
<evidence type="ECO:0000256" key="2">
    <source>
        <dbReference type="ARBA" id="ARBA00022840"/>
    </source>
</evidence>
<keyword evidence="9" id="KW-1185">Reference proteome</keyword>
<dbReference type="PROSITE" id="PS01050">
    <property type="entry name" value="YJEF_C_2"/>
    <property type="match status" value="1"/>
</dbReference>
<dbReference type="Gene3D" id="3.40.1190.20">
    <property type="match status" value="1"/>
</dbReference>
<feature type="binding site" evidence="6">
    <location>
        <position position="234"/>
    </location>
    <ligand>
        <name>(6S)-NADPHX</name>
        <dbReference type="ChEBI" id="CHEBI:64076"/>
    </ligand>
</feature>
<dbReference type="NCBIfam" id="TIGR00196">
    <property type="entry name" value="yjeF_cterm"/>
    <property type="match status" value="1"/>
</dbReference>
<comment type="function">
    <text evidence="6">Catalyzes the dehydration of the S-form of NAD(P)HX at the expense of ADP, which is converted to AMP. Together with NAD(P)HX epimerase, which catalyzes the epimerization of the S- and R-forms, the enzyme allows the repair of both epimers of NAD(P)HX, a damaged form of NAD(P)H that is a result of enzymatic or heat-dependent hydration.</text>
</comment>
<comment type="similarity">
    <text evidence="6">Belongs to the NnrD/CARKD family.</text>
</comment>
<evidence type="ECO:0000256" key="3">
    <source>
        <dbReference type="ARBA" id="ARBA00022857"/>
    </source>
</evidence>
<dbReference type="InterPro" id="IPR000631">
    <property type="entry name" value="CARKD"/>
</dbReference>
<protein>
    <recommendedName>
        <fullName evidence="6">ADP-dependent (S)-NAD(P)H-hydrate dehydratase</fullName>
        <ecNumber evidence="6">4.2.1.136</ecNumber>
    </recommendedName>
    <alternativeName>
        <fullName evidence="6">ADP-dependent NAD(P)HX dehydratase</fullName>
    </alternativeName>
</protein>
<comment type="catalytic activity">
    <reaction evidence="6">
        <text>(6S)-NADPHX + ADP = AMP + phosphate + NADPH + H(+)</text>
        <dbReference type="Rhea" id="RHEA:32235"/>
        <dbReference type="ChEBI" id="CHEBI:15378"/>
        <dbReference type="ChEBI" id="CHEBI:43474"/>
        <dbReference type="ChEBI" id="CHEBI:57783"/>
        <dbReference type="ChEBI" id="CHEBI:64076"/>
        <dbReference type="ChEBI" id="CHEBI:456215"/>
        <dbReference type="ChEBI" id="CHEBI:456216"/>
        <dbReference type="EC" id="4.2.1.136"/>
    </reaction>
</comment>
<feature type="binding site" evidence="6">
    <location>
        <position position="233"/>
    </location>
    <ligand>
        <name>AMP</name>
        <dbReference type="ChEBI" id="CHEBI:456215"/>
    </ligand>
</feature>
<name>A0ABS9WFI2_9ACTN</name>
<dbReference type="Pfam" id="PF01256">
    <property type="entry name" value="Carb_kinase"/>
    <property type="match status" value="1"/>
</dbReference>
<sequence>MSEPAAERWDDARLAALLPWPAPDANKYARGALAVVGGCARYPGAACLAAAAGQRAGAGYVTVVCAPESLAVVRGFRPSLVARSWEGWQAADLPAARPARPAAAVVGPGLDPADDACARLALAVLAAAASPLLVDGGALAALATGEGRALAAARAAQGRVTVLTPHGGEAARLARGARIGGDAAADPARLAAALARAYGAVCVLKGPDTHVSDGARTVLVDRGTAALAKAGTGDVLAGVVGALLAQGASLLEAAVLGATLHAEAGCAAADRMTAIGVVPEDVVDALPEAVRRLAAAG</sequence>
<dbReference type="SUPFAM" id="SSF53613">
    <property type="entry name" value="Ribokinase-like"/>
    <property type="match status" value="1"/>
</dbReference>
<evidence type="ECO:0000313" key="9">
    <source>
        <dbReference type="Proteomes" id="UP001430755"/>
    </source>
</evidence>
<evidence type="ECO:0000256" key="4">
    <source>
        <dbReference type="ARBA" id="ARBA00023027"/>
    </source>
</evidence>
<gene>
    <name evidence="6" type="primary">nnrD</name>
    <name evidence="8" type="ORF">LPT13_04565</name>
</gene>
<feature type="binding site" evidence="6">
    <location>
        <position position="109"/>
    </location>
    <ligand>
        <name>(6S)-NADPHX</name>
        <dbReference type="ChEBI" id="CHEBI:64076"/>
    </ligand>
</feature>
<dbReference type="RefSeq" id="WP_242163965.1">
    <property type="nucleotide sequence ID" value="NZ_JAJMLW010000001.1"/>
</dbReference>
<feature type="binding site" evidence="6">
    <location>
        <position position="166"/>
    </location>
    <ligand>
        <name>(6S)-NADPHX</name>
        <dbReference type="ChEBI" id="CHEBI:64076"/>
    </ligand>
</feature>
<evidence type="ECO:0000313" key="8">
    <source>
        <dbReference type="EMBL" id="MCI2241628.1"/>
    </source>
</evidence>
<evidence type="ECO:0000256" key="1">
    <source>
        <dbReference type="ARBA" id="ARBA00022741"/>
    </source>
</evidence>
<comment type="subunit">
    <text evidence="6">Homotetramer.</text>
</comment>
<organism evidence="8 9">
    <name type="scientific">Adlercreutzia faecimuris</name>
    <dbReference type="NCBI Taxonomy" id="2897341"/>
    <lineage>
        <taxon>Bacteria</taxon>
        <taxon>Bacillati</taxon>
        <taxon>Actinomycetota</taxon>
        <taxon>Coriobacteriia</taxon>
        <taxon>Eggerthellales</taxon>
        <taxon>Eggerthellaceae</taxon>
        <taxon>Adlercreutzia</taxon>
    </lineage>
</organism>
<comment type="catalytic activity">
    <reaction evidence="6">
        <text>(6S)-NADHX + ADP = AMP + phosphate + NADH + H(+)</text>
        <dbReference type="Rhea" id="RHEA:32223"/>
        <dbReference type="ChEBI" id="CHEBI:15378"/>
        <dbReference type="ChEBI" id="CHEBI:43474"/>
        <dbReference type="ChEBI" id="CHEBI:57945"/>
        <dbReference type="ChEBI" id="CHEBI:64074"/>
        <dbReference type="ChEBI" id="CHEBI:456215"/>
        <dbReference type="ChEBI" id="CHEBI:456216"/>
        <dbReference type="EC" id="4.2.1.136"/>
    </reaction>
</comment>
<feature type="binding site" evidence="6">
    <location>
        <begin position="205"/>
        <end position="209"/>
    </location>
    <ligand>
        <name>AMP</name>
        <dbReference type="ChEBI" id="CHEBI:456215"/>
    </ligand>
</feature>
<keyword evidence="2 6" id="KW-0067">ATP-binding</keyword>
<dbReference type="EMBL" id="JAJMLW010000001">
    <property type="protein sequence ID" value="MCI2241628.1"/>
    <property type="molecule type" value="Genomic_DNA"/>
</dbReference>
<accession>A0ABS9WFI2</accession>
<dbReference type="PROSITE" id="PS51383">
    <property type="entry name" value="YJEF_C_3"/>
    <property type="match status" value="1"/>
</dbReference>
<evidence type="ECO:0000256" key="6">
    <source>
        <dbReference type="HAMAP-Rule" id="MF_01965"/>
    </source>
</evidence>
<dbReference type="PANTHER" id="PTHR12592">
    <property type="entry name" value="ATP-DEPENDENT (S)-NAD(P)H-HYDRATE DEHYDRATASE FAMILY MEMBER"/>
    <property type="match status" value="1"/>
</dbReference>